<dbReference type="AlphaFoldDB" id="A0A0E4CSX5"/>
<dbReference type="EMBL" id="CTEN01000003">
    <property type="protein sequence ID" value="CQR25128.1"/>
    <property type="molecule type" value="Genomic_DNA"/>
</dbReference>
<keyword evidence="1" id="KW-1133">Transmembrane helix</keyword>
<keyword evidence="1" id="KW-0812">Transmembrane</keyword>
<reference evidence="3" key="1">
    <citation type="submission" date="2015-03" db="EMBL/GenBank/DDBJ databases">
        <authorList>
            <person name="Urmite Genomes"/>
        </authorList>
    </citation>
    <scope>NUCLEOTIDE SEQUENCE [LARGE SCALE GENOMIC DNA]</scope>
    <source>
        <strain evidence="3">FF10</strain>
    </source>
</reference>
<dbReference type="STRING" id="1608583.BN1356_01470"/>
<sequence length="86" mass="10005">MTNKNPQKLGMIARRKQAIDQYITVRKVRSQEIRDYFASEGESDPERLAAQKARDQEFLRSLKKLGIGFIIFLLFYAILKTALGLW</sequence>
<feature type="transmembrane region" description="Helical" evidence="1">
    <location>
        <begin position="65"/>
        <end position="85"/>
    </location>
</feature>
<gene>
    <name evidence="2" type="ORF">BN1356_01470</name>
</gene>
<evidence type="ECO:0000313" key="2">
    <source>
        <dbReference type="EMBL" id="CQR25128.1"/>
    </source>
</evidence>
<keyword evidence="3" id="KW-1185">Reference proteome</keyword>
<dbReference type="OrthoDB" id="2223237at2"/>
<keyword evidence="1" id="KW-0472">Membrane</keyword>
<proteinExistence type="predicted"/>
<dbReference type="RefSeq" id="WP_093650984.1">
    <property type="nucleotide sequence ID" value="NZ_CTEN01000003.1"/>
</dbReference>
<evidence type="ECO:0000313" key="3">
    <source>
        <dbReference type="Proteomes" id="UP000198604"/>
    </source>
</evidence>
<organism evidence="2 3">
    <name type="scientific">Streptococcus varani</name>
    <dbReference type="NCBI Taxonomy" id="1608583"/>
    <lineage>
        <taxon>Bacteria</taxon>
        <taxon>Bacillati</taxon>
        <taxon>Bacillota</taxon>
        <taxon>Bacilli</taxon>
        <taxon>Lactobacillales</taxon>
        <taxon>Streptococcaceae</taxon>
        <taxon>Streptococcus</taxon>
    </lineage>
</organism>
<evidence type="ECO:0000256" key="1">
    <source>
        <dbReference type="SAM" id="Phobius"/>
    </source>
</evidence>
<dbReference type="Proteomes" id="UP000198604">
    <property type="component" value="Unassembled WGS sequence"/>
</dbReference>
<protein>
    <submittedName>
        <fullName evidence="2">Uncharacterized protein</fullName>
    </submittedName>
</protein>
<accession>A0A0E4CSX5</accession>
<name>A0A0E4CSX5_9STRE</name>